<reference evidence="3 4" key="1">
    <citation type="submission" date="2018-05" db="EMBL/GenBank/DDBJ databases">
        <title>A metagenomic window into the 2 km-deep terrestrial subsurface aquifer revealed taxonomically and functionally diverse microbial community comprising novel uncultured bacterial lineages.</title>
        <authorList>
            <person name="Kadnikov V.V."/>
            <person name="Mardanov A.V."/>
            <person name="Beletsky A.V."/>
            <person name="Banks D."/>
            <person name="Pimenov N.V."/>
            <person name="Frank Y.A."/>
            <person name="Karnachuk O.V."/>
            <person name="Ravin N.V."/>
        </authorList>
    </citation>
    <scope>NUCLEOTIDE SEQUENCE [LARGE SCALE GENOMIC DNA]</scope>
    <source>
        <strain evidence="3">BY5</strain>
    </source>
</reference>
<dbReference type="InterPro" id="IPR006976">
    <property type="entry name" value="VanZ-like"/>
</dbReference>
<feature type="transmembrane region" description="Helical" evidence="1">
    <location>
        <begin position="41"/>
        <end position="59"/>
    </location>
</feature>
<proteinExistence type="predicted"/>
<name>A0A367ZRP4_9BACT</name>
<gene>
    <name evidence="3" type="ORF">OZSIB_2676</name>
</gene>
<organism evidence="3 4">
    <name type="scientific">Candidatus Ozemobacter sibiricus</name>
    <dbReference type="NCBI Taxonomy" id="2268124"/>
    <lineage>
        <taxon>Bacteria</taxon>
        <taxon>Candidatus Ozemobacteria</taxon>
        <taxon>Candidatus Ozemobacterales</taxon>
        <taxon>Candidatus Ozemobacteraceae</taxon>
        <taxon>Candidatus Ozemobacter</taxon>
    </lineage>
</organism>
<dbReference type="Proteomes" id="UP000252355">
    <property type="component" value="Unassembled WGS sequence"/>
</dbReference>
<dbReference type="Pfam" id="PF04892">
    <property type="entry name" value="VanZ"/>
    <property type="match status" value="1"/>
</dbReference>
<dbReference type="AlphaFoldDB" id="A0A367ZRP4"/>
<keyword evidence="1" id="KW-1133">Transmembrane helix</keyword>
<accession>A0A367ZRP4</accession>
<keyword evidence="1" id="KW-0812">Transmembrane</keyword>
<feature type="domain" description="VanZ-like" evidence="2">
    <location>
        <begin position="41"/>
        <end position="133"/>
    </location>
</feature>
<evidence type="ECO:0000256" key="1">
    <source>
        <dbReference type="SAM" id="Phobius"/>
    </source>
</evidence>
<evidence type="ECO:0000313" key="4">
    <source>
        <dbReference type="Proteomes" id="UP000252355"/>
    </source>
</evidence>
<comment type="caution">
    <text evidence="3">The sequence shown here is derived from an EMBL/GenBank/DDBJ whole genome shotgun (WGS) entry which is preliminary data.</text>
</comment>
<dbReference type="NCBIfam" id="NF037970">
    <property type="entry name" value="vanZ_1"/>
    <property type="match status" value="1"/>
</dbReference>
<protein>
    <recommendedName>
        <fullName evidence="2">VanZ-like domain-containing protein</fullName>
    </recommendedName>
</protein>
<sequence>MRTWRWHIPLWWARLSLLAYCLVIFFVSSRSRPEEELGLPTGPVMHFIEYAGLGVLAWVNMSHRRRRRPCSRPVSGFGSIFGWRRRAWKALAFSAFYGMTDEIHQAFVPMRSCELADWLVDVVGALAGIVAMEWLVGTRRLRIGISAD</sequence>
<dbReference type="EMBL" id="QOQW01000004">
    <property type="protein sequence ID" value="RCK80788.1"/>
    <property type="molecule type" value="Genomic_DNA"/>
</dbReference>
<keyword evidence="1" id="KW-0472">Membrane</keyword>
<evidence type="ECO:0000313" key="3">
    <source>
        <dbReference type="EMBL" id="RCK80788.1"/>
    </source>
</evidence>
<evidence type="ECO:0000259" key="2">
    <source>
        <dbReference type="Pfam" id="PF04892"/>
    </source>
</evidence>